<dbReference type="PANTHER" id="PTHR43124:SF3">
    <property type="entry name" value="CHLORAMPHENICOL EFFLUX PUMP RV0191"/>
    <property type="match status" value="1"/>
</dbReference>
<keyword evidence="5 6" id="KW-0472">Membrane</keyword>
<feature type="transmembrane region" description="Helical" evidence="6">
    <location>
        <begin position="218"/>
        <end position="239"/>
    </location>
</feature>
<dbReference type="PANTHER" id="PTHR43124">
    <property type="entry name" value="PURINE EFFLUX PUMP PBUE"/>
    <property type="match status" value="1"/>
</dbReference>
<evidence type="ECO:0000256" key="4">
    <source>
        <dbReference type="ARBA" id="ARBA00022989"/>
    </source>
</evidence>
<evidence type="ECO:0000256" key="3">
    <source>
        <dbReference type="ARBA" id="ARBA00022692"/>
    </source>
</evidence>
<feature type="transmembrane region" description="Helical" evidence="6">
    <location>
        <begin position="381"/>
        <end position="400"/>
    </location>
</feature>
<dbReference type="Gene3D" id="1.20.1250.20">
    <property type="entry name" value="MFS general substrate transporter like domains"/>
    <property type="match status" value="1"/>
</dbReference>
<keyword evidence="3 6" id="KW-0812">Transmembrane</keyword>
<reference evidence="8 9" key="1">
    <citation type="submission" date="2018-03" db="EMBL/GenBank/DDBJ databases">
        <title>Bacteriophage NCPPB3778 and a type I-E CRISPR drive the evolution of the US Biological Select Agent, Rathayibacter toxicus.</title>
        <authorList>
            <person name="Davis E.W.II."/>
            <person name="Tabima J.F."/>
            <person name="Weisberg A.J."/>
            <person name="Dantas Lopes L."/>
            <person name="Wiseman M.S."/>
            <person name="Wiseman M.S."/>
            <person name="Pupko T."/>
            <person name="Belcher M.S."/>
            <person name="Sechler A.J."/>
            <person name="Tancos M.A."/>
            <person name="Schroeder B.K."/>
            <person name="Murray T.D."/>
            <person name="Luster D.G."/>
            <person name="Schneider W.L."/>
            <person name="Rogers E."/>
            <person name="Andreote F.D."/>
            <person name="Grunwald N.J."/>
            <person name="Putnam M.L."/>
            <person name="Chang J.H."/>
        </authorList>
    </citation>
    <scope>NUCLEOTIDE SEQUENCE [LARGE SCALE GENOMIC DNA]</scope>
    <source>
        <strain evidence="8 9">DSM 15933</strain>
    </source>
</reference>
<sequence>MSSPVLPVRTAPPTARDRFPWPPLLVLSSVIFLSVTAEMMPTGLLPELGASFGVSPAQAGLLVTVFAFTVVLSSTPLALLTRRVPRRTLLLAVLVVLTLGTVATALAPSYPLLLAARIVGGAGHGLFWAVVGAYSARLVRPRDLGRAVAVTFAGGTLAFVLGVPLGTALGQLVGWRVSFLIVAGLMAVGVLLVLRVLPSVETPVPTTTTGSIQALRPGRGVGAVAVLCVAVAVAMTGHYAFTTYLVPFATERMEAPAGAVSPLLFVYGAAGAVGLVIAGTRAVTRRPVAALLLALSVVLVSSVVLNLAPAQPLLALPAFAIWGVAFGVLPSLLQTRLLQVADPLIRDTATAVYTASFNAGIGAGALVGSVVYGAFGLESTAVVYAAGLVVAVALLAGASWRTRTRVVASAP</sequence>
<comment type="subcellular location">
    <subcellularLocation>
        <location evidence="1">Cell membrane</location>
        <topology evidence="1">Multi-pass membrane protein</topology>
    </subcellularLocation>
</comment>
<dbReference type="Pfam" id="PF07690">
    <property type="entry name" value="MFS_1"/>
    <property type="match status" value="1"/>
</dbReference>
<dbReference type="PROSITE" id="PS50850">
    <property type="entry name" value="MFS"/>
    <property type="match status" value="1"/>
</dbReference>
<feature type="transmembrane region" description="Helical" evidence="6">
    <location>
        <begin position="60"/>
        <end position="81"/>
    </location>
</feature>
<evidence type="ECO:0000313" key="8">
    <source>
        <dbReference type="EMBL" id="PTL73132.1"/>
    </source>
</evidence>
<feature type="transmembrane region" description="Helical" evidence="6">
    <location>
        <begin position="88"/>
        <end position="108"/>
    </location>
</feature>
<protein>
    <submittedName>
        <fullName evidence="8">MFS transporter</fullName>
    </submittedName>
</protein>
<feature type="transmembrane region" description="Helical" evidence="6">
    <location>
        <begin position="259"/>
        <end position="278"/>
    </location>
</feature>
<dbReference type="Proteomes" id="UP000241085">
    <property type="component" value="Unassembled WGS sequence"/>
</dbReference>
<feature type="transmembrane region" description="Helical" evidence="6">
    <location>
        <begin position="175"/>
        <end position="197"/>
    </location>
</feature>
<feature type="domain" description="Major facilitator superfamily (MFS) profile" evidence="7">
    <location>
        <begin position="23"/>
        <end position="405"/>
    </location>
</feature>
<feature type="transmembrane region" description="Helical" evidence="6">
    <location>
        <begin position="290"/>
        <end position="308"/>
    </location>
</feature>
<dbReference type="CDD" id="cd17324">
    <property type="entry name" value="MFS_NepI_like"/>
    <property type="match status" value="1"/>
</dbReference>
<keyword evidence="9" id="KW-1185">Reference proteome</keyword>
<dbReference type="InterPro" id="IPR020846">
    <property type="entry name" value="MFS_dom"/>
</dbReference>
<evidence type="ECO:0000256" key="5">
    <source>
        <dbReference type="ARBA" id="ARBA00023136"/>
    </source>
</evidence>
<dbReference type="RefSeq" id="WP_107574661.1">
    <property type="nucleotide sequence ID" value="NZ_PZPL01000001.1"/>
</dbReference>
<evidence type="ECO:0000256" key="1">
    <source>
        <dbReference type="ARBA" id="ARBA00004651"/>
    </source>
</evidence>
<feature type="transmembrane region" description="Helical" evidence="6">
    <location>
        <begin position="147"/>
        <end position="169"/>
    </location>
</feature>
<comment type="caution">
    <text evidence="8">The sequence shown here is derived from an EMBL/GenBank/DDBJ whole genome shotgun (WGS) entry which is preliminary data.</text>
</comment>
<dbReference type="GO" id="GO:0005886">
    <property type="term" value="C:plasma membrane"/>
    <property type="evidence" value="ECO:0007669"/>
    <property type="project" value="UniProtKB-SubCell"/>
</dbReference>
<dbReference type="InterPro" id="IPR036259">
    <property type="entry name" value="MFS_trans_sf"/>
</dbReference>
<gene>
    <name evidence="8" type="ORF">C1I63_09900</name>
</gene>
<dbReference type="GO" id="GO:0022857">
    <property type="term" value="F:transmembrane transporter activity"/>
    <property type="evidence" value="ECO:0007669"/>
    <property type="project" value="InterPro"/>
</dbReference>
<organism evidence="8 9">
    <name type="scientific">Rathayibacter caricis DSM 15933</name>
    <dbReference type="NCBI Taxonomy" id="1328867"/>
    <lineage>
        <taxon>Bacteria</taxon>
        <taxon>Bacillati</taxon>
        <taxon>Actinomycetota</taxon>
        <taxon>Actinomycetes</taxon>
        <taxon>Micrococcales</taxon>
        <taxon>Microbacteriaceae</taxon>
        <taxon>Rathayibacter</taxon>
    </lineage>
</organism>
<dbReference type="InterPro" id="IPR011701">
    <property type="entry name" value="MFS"/>
</dbReference>
<feature type="transmembrane region" description="Helical" evidence="6">
    <location>
        <begin position="21"/>
        <end position="40"/>
    </location>
</feature>
<dbReference type="SUPFAM" id="SSF103473">
    <property type="entry name" value="MFS general substrate transporter"/>
    <property type="match status" value="1"/>
</dbReference>
<feature type="transmembrane region" description="Helical" evidence="6">
    <location>
        <begin position="314"/>
        <end position="333"/>
    </location>
</feature>
<dbReference type="AlphaFoldDB" id="A0A2T4UUB7"/>
<name>A0A2T4UUB7_9MICO</name>
<keyword evidence="2" id="KW-1003">Cell membrane</keyword>
<evidence type="ECO:0000259" key="7">
    <source>
        <dbReference type="PROSITE" id="PS50850"/>
    </source>
</evidence>
<accession>A0A2T4UUB7</accession>
<evidence type="ECO:0000256" key="2">
    <source>
        <dbReference type="ARBA" id="ARBA00022475"/>
    </source>
</evidence>
<keyword evidence="4 6" id="KW-1133">Transmembrane helix</keyword>
<dbReference type="EMBL" id="PZPL01000001">
    <property type="protein sequence ID" value="PTL73132.1"/>
    <property type="molecule type" value="Genomic_DNA"/>
</dbReference>
<proteinExistence type="predicted"/>
<feature type="transmembrane region" description="Helical" evidence="6">
    <location>
        <begin position="114"/>
        <end position="135"/>
    </location>
</feature>
<feature type="transmembrane region" description="Helical" evidence="6">
    <location>
        <begin position="353"/>
        <end position="375"/>
    </location>
</feature>
<dbReference type="InterPro" id="IPR050189">
    <property type="entry name" value="MFS_Efflux_Transporters"/>
</dbReference>
<evidence type="ECO:0000256" key="6">
    <source>
        <dbReference type="SAM" id="Phobius"/>
    </source>
</evidence>
<evidence type="ECO:0000313" key="9">
    <source>
        <dbReference type="Proteomes" id="UP000241085"/>
    </source>
</evidence>